<dbReference type="EMBL" id="PDJI01000004">
    <property type="protein sequence ID" value="PFG39348.1"/>
    <property type="molecule type" value="Genomic_DNA"/>
</dbReference>
<dbReference type="InterPro" id="IPR008920">
    <property type="entry name" value="TF_FadR/GntR_C"/>
</dbReference>
<feature type="domain" description="HTH gntR-type" evidence="4">
    <location>
        <begin position="1"/>
        <end position="68"/>
    </location>
</feature>
<dbReference type="PROSITE" id="PS50949">
    <property type="entry name" value="HTH_GNTR"/>
    <property type="match status" value="1"/>
</dbReference>
<proteinExistence type="predicted"/>
<dbReference type="RefSeq" id="WP_098483469.1">
    <property type="nucleotide sequence ID" value="NZ_PDJI01000004.1"/>
</dbReference>
<dbReference type="SUPFAM" id="SSF46785">
    <property type="entry name" value="Winged helix' DNA-binding domain"/>
    <property type="match status" value="1"/>
</dbReference>
<keyword evidence="6" id="KW-1185">Reference proteome</keyword>
<evidence type="ECO:0000313" key="5">
    <source>
        <dbReference type="EMBL" id="PFG39348.1"/>
    </source>
</evidence>
<dbReference type="Pfam" id="PF00392">
    <property type="entry name" value="GntR"/>
    <property type="match status" value="1"/>
</dbReference>
<dbReference type="Gene3D" id="1.20.120.530">
    <property type="entry name" value="GntR ligand-binding domain-like"/>
    <property type="match status" value="1"/>
</dbReference>
<keyword evidence="2" id="KW-0238">DNA-binding</keyword>
<evidence type="ECO:0000256" key="3">
    <source>
        <dbReference type="ARBA" id="ARBA00023163"/>
    </source>
</evidence>
<dbReference type="Pfam" id="PF07729">
    <property type="entry name" value="FCD"/>
    <property type="match status" value="1"/>
</dbReference>
<comment type="caution">
    <text evidence="5">The sequence shown here is derived from an EMBL/GenBank/DDBJ whole genome shotgun (WGS) entry which is preliminary data.</text>
</comment>
<dbReference type="SMART" id="SM00895">
    <property type="entry name" value="FCD"/>
    <property type="match status" value="1"/>
</dbReference>
<dbReference type="SMART" id="SM00345">
    <property type="entry name" value="HTH_GNTR"/>
    <property type="match status" value="1"/>
</dbReference>
<dbReference type="GO" id="GO:0003700">
    <property type="term" value="F:DNA-binding transcription factor activity"/>
    <property type="evidence" value="ECO:0007669"/>
    <property type="project" value="InterPro"/>
</dbReference>
<keyword evidence="3" id="KW-0804">Transcription</keyword>
<accession>A0A2A9EKC3</accession>
<reference evidence="5 6" key="1">
    <citation type="submission" date="2017-10" db="EMBL/GenBank/DDBJ databases">
        <title>Sequencing the genomes of 1000 actinobacteria strains.</title>
        <authorList>
            <person name="Klenk H.-P."/>
        </authorList>
    </citation>
    <scope>NUCLEOTIDE SEQUENCE [LARGE SCALE GENOMIC DNA]</scope>
    <source>
        <strain evidence="5 6">DSM 21838</strain>
    </source>
</reference>
<evidence type="ECO:0000313" key="6">
    <source>
        <dbReference type="Proteomes" id="UP000222106"/>
    </source>
</evidence>
<evidence type="ECO:0000256" key="1">
    <source>
        <dbReference type="ARBA" id="ARBA00023015"/>
    </source>
</evidence>
<dbReference type="GO" id="GO:0003677">
    <property type="term" value="F:DNA binding"/>
    <property type="evidence" value="ECO:0007669"/>
    <property type="project" value="UniProtKB-KW"/>
</dbReference>
<gene>
    <name evidence="5" type="ORF">ATJ97_1851</name>
</gene>
<protein>
    <submittedName>
        <fullName evidence="5">GntR family transcriptional regulator</fullName>
    </submittedName>
</protein>
<dbReference type="AlphaFoldDB" id="A0A2A9EKC3"/>
<dbReference type="Gene3D" id="1.10.10.10">
    <property type="entry name" value="Winged helix-like DNA-binding domain superfamily/Winged helix DNA-binding domain"/>
    <property type="match status" value="1"/>
</dbReference>
<dbReference type="PANTHER" id="PTHR43537:SF49">
    <property type="entry name" value="TRANSCRIPTIONAL REGULATORY PROTEIN"/>
    <property type="match status" value="1"/>
</dbReference>
<evidence type="ECO:0000256" key="2">
    <source>
        <dbReference type="ARBA" id="ARBA00023125"/>
    </source>
</evidence>
<dbReference type="InterPro" id="IPR011711">
    <property type="entry name" value="GntR_C"/>
</dbReference>
<dbReference type="PRINTS" id="PR00035">
    <property type="entry name" value="HTHGNTR"/>
</dbReference>
<dbReference type="Proteomes" id="UP000222106">
    <property type="component" value="Unassembled WGS sequence"/>
</dbReference>
<name>A0A2A9EKC3_9MICO</name>
<evidence type="ECO:0000259" key="4">
    <source>
        <dbReference type="PROSITE" id="PS50949"/>
    </source>
</evidence>
<keyword evidence="1" id="KW-0805">Transcription regulation</keyword>
<dbReference type="SUPFAM" id="SSF48008">
    <property type="entry name" value="GntR ligand-binding domain-like"/>
    <property type="match status" value="1"/>
</dbReference>
<dbReference type="InterPro" id="IPR036388">
    <property type="entry name" value="WH-like_DNA-bd_sf"/>
</dbReference>
<dbReference type="InterPro" id="IPR036390">
    <property type="entry name" value="WH_DNA-bd_sf"/>
</dbReference>
<dbReference type="OrthoDB" id="8680240at2"/>
<organism evidence="5 6">
    <name type="scientific">Georgenia soli</name>
    <dbReference type="NCBI Taxonomy" id="638953"/>
    <lineage>
        <taxon>Bacteria</taxon>
        <taxon>Bacillati</taxon>
        <taxon>Actinomycetota</taxon>
        <taxon>Actinomycetes</taxon>
        <taxon>Micrococcales</taxon>
        <taxon>Bogoriellaceae</taxon>
        <taxon>Georgenia</taxon>
    </lineage>
</organism>
<dbReference type="PANTHER" id="PTHR43537">
    <property type="entry name" value="TRANSCRIPTIONAL REGULATOR, GNTR FAMILY"/>
    <property type="match status" value="1"/>
</dbReference>
<sequence length="225" mass="24311">MRASERVYASLREEIVSWRLQPGAVLSEVEQAERLGVSRTPLREAFGRLVSDGLAVVGKGRTLVVSALSAPDLVHLFELREALEVQQARLAARRGTREVFGALAERFARAGGLVGEREAYYALVAELDAALDEAAASPYLLRALTTLRTHTARARRLSHDNPERLARAAAEHALIARAVAERDETLAAHATAVHLRTSLDTILTSLADDGRASDPAPTHTPGATR</sequence>
<dbReference type="InterPro" id="IPR000524">
    <property type="entry name" value="Tscrpt_reg_HTH_GntR"/>
</dbReference>